<evidence type="ECO:0000313" key="1">
    <source>
        <dbReference type="EnsemblMetazoa" id="PPA44831.1"/>
    </source>
</evidence>
<dbReference type="EnsemblMetazoa" id="PPA44831.1">
    <property type="protein sequence ID" value="PPA44831.1"/>
    <property type="gene ID" value="WBGene00283200"/>
</dbReference>
<keyword evidence="2" id="KW-1185">Reference proteome</keyword>
<proteinExistence type="predicted"/>
<name>A0A2A6CF87_PRIPA</name>
<protein>
    <submittedName>
        <fullName evidence="1">Uncharacterized protein</fullName>
    </submittedName>
</protein>
<dbReference type="Proteomes" id="UP000005239">
    <property type="component" value="Unassembled WGS sequence"/>
</dbReference>
<dbReference type="AlphaFoldDB" id="A0A2A6CF87"/>
<accession>A0A2A6CF87</accession>
<accession>A0A8R1Z1G9</accession>
<reference evidence="2" key="1">
    <citation type="journal article" date="2008" name="Nat. Genet.">
        <title>The Pristionchus pacificus genome provides a unique perspective on nematode lifestyle and parasitism.</title>
        <authorList>
            <person name="Dieterich C."/>
            <person name="Clifton S.W."/>
            <person name="Schuster L.N."/>
            <person name="Chinwalla A."/>
            <person name="Delehaunty K."/>
            <person name="Dinkelacker I."/>
            <person name="Fulton L."/>
            <person name="Fulton R."/>
            <person name="Godfrey J."/>
            <person name="Minx P."/>
            <person name="Mitreva M."/>
            <person name="Roeseler W."/>
            <person name="Tian H."/>
            <person name="Witte H."/>
            <person name="Yang S.P."/>
            <person name="Wilson R.K."/>
            <person name="Sommer R.J."/>
        </authorList>
    </citation>
    <scope>NUCLEOTIDE SEQUENCE [LARGE SCALE GENOMIC DNA]</scope>
    <source>
        <strain evidence="2">PS312</strain>
    </source>
</reference>
<evidence type="ECO:0000313" key="2">
    <source>
        <dbReference type="Proteomes" id="UP000005239"/>
    </source>
</evidence>
<reference evidence="1" key="2">
    <citation type="submission" date="2022-06" db="UniProtKB">
        <authorList>
            <consortium name="EnsemblMetazoa"/>
        </authorList>
    </citation>
    <scope>IDENTIFICATION</scope>
    <source>
        <strain evidence="1">PS312</strain>
    </source>
</reference>
<organism evidence="1 2">
    <name type="scientific">Pristionchus pacificus</name>
    <name type="common">Parasitic nematode worm</name>
    <dbReference type="NCBI Taxonomy" id="54126"/>
    <lineage>
        <taxon>Eukaryota</taxon>
        <taxon>Metazoa</taxon>
        <taxon>Ecdysozoa</taxon>
        <taxon>Nematoda</taxon>
        <taxon>Chromadorea</taxon>
        <taxon>Rhabditida</taxon>
        <taxon>Rhabditina</taxon>
        <taxon>Diplogasteromorpha</taxon>
        <taxon>Diplogasteroidea</taxon>
        <taxon>Neodiplogasteridae</taxon>
        <taxon>Pristionchus</taxon>
    </lineage>
</organism>
<gene>
    <name evidence="1" type="primary">WBGene00283200</name>
</gene>
<sequence>MRNSETRKKDLLPSAARGSTVRSTQASVDVLSAKVDKLMALQEQILSILKATPPSVPPPTSLAPLAANVDAMARQVYESTLRAITDKEEYEEKEKRVVVNNISLITSAFGNAPMSSQN</sequence>